<proteinExistence type="predicted"/>
<dbReference type="InterPro" id="IPR013860">
    <property type="entry name" value="AreA_GATA"/>
</dbReference>
<name>A0A9P3LSN8_9FUNG</name>
<dbReference type="InterPro" id="IPR052292">
    <property type="entry name" value="Glucose_repression_reg"/>
</dbReference>
<dbReference type="GO" id="GO:0005773">
    <property type="term" value="C:vacuole"/>
    <property type="evidence" value="ECO:0007669"/>
    <property type="project" value="GOC"/>
</dbReference>
<dbReference type="OrthoDB" id="5563539at2759"/>
<accession>A0A9P3LSN8</accession>
<keyword evidence="4" id="KW-1185">Reference proteome</keyword>
<organism evidence="3 4">
    <name type="scientific">Entomortierella parvispora</name>
    <dbReference type="NCBI Taxonomy" id="205924"/>
    <lineage>
        <taxon>Eukaryota</taxon>
        <taxon>Fungi</taxon>
        <taxon>Fungi incertae sedis</taxon>
        <taxon>Mucoromycota</taxon>
        <taxon>Mortierellomycotina</taxon>
        <taxon>Mortierellomycetes</taxon>
        <taxon>Mortierellales</taxon>
        <taxon>Mortierellaceae</taxon>
        <taxon>Entomortierella</taxon>
    </lineage>
</organism>
<feature type="compositionally biased region" description="Low complexity" evidence="1">
    <location>
        <begin position="36"/>
        <end position="56"/>
    </location>
</feature>
<dbReference type="Proteomes" id="UP000827284">
    <property type="component" value="Unassembled WGS sequence"/>
</dbReference>
<feature type="compositionally biased region" description="Polar residues" evidence="1">
    <location>
        <begin position="349"/>
        <end position="362"/>
    </location>
</feature>
<reference evidence="3" key="1">
    <citation type="submission" date="2021-11" db="EMBL/GenBank/DDBJ databases">
        <authorList>
            <person name="Herlambang A."/>
            <person name="Guo Y."/>
            <person name="Takashima Y."/>
            <person name="Nishizawa T."/>
        </authorList>
    </citation>
    <scope>NUCLEOTIDE SEQUENCE</scope>
    <source>
        <strain evidence="3">E1425</strain>
    </source>
</reference>
<evidence type="ECO:0000256" key="1">
    <source>
        <dbReference type="SAM" id="MobiDB-lite"/>
    </source>
</evidence>
<feature type="domain" description="Nitrogen regulatory protein areA GATA-like" evidence="2">
    <location>
        <begin position="105"/>
        <end position="132"/>
    </location>
</feature>
<dbReference type="GO" id="GO:0042149">
    <property type="term" value="P:cellular response to glucose starvation"/>
    <property type="evidence" value="ECO:0007669"/>
    <property type="project" value="TreeGrafter"/>
</dbReference>
<feature type="compositionally biased region" description="Low complexity" evidence="1">
    <location>
        <begin position="8"/>
        <end position="28"/>
    </location>
</feature>
<dbReference type="AlphaFoldDB" id="A0A9P3LSN8"/>
<dbReference type="PANTHER" id="PTHR28051:SF1">
    <property type="entry name" value="PROTEIN MTL1-RELATED"/>
    <property type="match status" value="1"/>
</dbReference>
<dbReference type="GO" id="GO:0007039">
    <property type="term" value="P:protein catabolic process in the vacuole"/>
    <property type="evidence" value="ECO:0007669"/>
    <property type="project" value="TreeGrafter"/>
</dbReference>
<feature type="region of interest" description="Disordered" evidence="1">
    <location>
        <begin position="1"/>
        <end position="79"/>
    </location>
</feature>
<sequence>MTERSRPSRSASSTSSSSRHRSSSVSSDRSSRKANRSSSSSTSTARHGTSAPSSRSPLHRKSSSAKTTPMHDDTDAGRLIPVDRPALAIDYLGNGWCNEDDIAASWKFMTKQKNDLINGLRLENASWRNWAKQRHHLKTVSPKSLNWLKDSDTTWLYGPLYKASIDEFDLARFGTQTISNRSTTIPTTPTGEYSGLKPALKHKTASELFKEDTLFHVQSDLKLDRKIEPYSKAQETAVIKQHRQPKLRFNDSVEQCVSINSDVASDDELQDDEDEDDGIMMRISDRRRPARSIVRINPTRLKAANIYGVESDDESEPSIAPGRLFAGSETTFVRSKEDDSAQNDAGGISFSNGGTNSGSERTAQPPAEGTDDDDKTLPKGGIGRRAADMVNNVKDIVNWASSLVYNSSTF</sequence>
<dbReference type="EMBL" id="BQFW01000002">
    <property type="protein sequence ID" value="GJJ69084.1"/>
    <property type="molecule type" value="Genomic_DNA"/>
</dbReference>
<reference evidence="3" key="2">
    <citation type="journal article" date="2022" name="Microbiol. Resour. Announc.">
        <title>Whole-Genome Sequence of Entomortierella parvispora E1425, a Mucoromycotan Fungus Associated with Burkholderiaceae-Related Endosymbiotic Bacteria.</title>
        <authorList>
            <person name="Herlambang A."/>
            <person name="Guo Y."/>
            <person name="Takashima Y."/>
            <person name="Narisawa K."/>
            <person name="Ohta H."/>
            <person name="Nishizawa T."/>
        </authorList>
    </citation>
    <scope>NUCLEOTIDE SEQUENCE</scope>
    <source>
        <strain evidence="3">E1425</strain>
    </source>
</reference>
<evidence type="ECO:0000313" key="4">
    <source>
        <dbReference type="Proteomes" id="UP000827284"/>
    </source>
</evidence>
<dbReference type="PANTHER" id="PTHR28051">
    <property type="entry name" value="PROTEIN MTL1-RELATED"/>
    <property type="match status" value="1"/>
</dbReference>
<feature type="region of interest" description="Disordered" evidence="1">
    <location>
        <begin position="332"/>
        <end position="385"/>
    </location>
</feature>
<evidence type="ECO:0000313" key="3">
    <source>
        <dbReference type="EMBL" id="GJJ69084.1"/>
    </source>
</evidence>
<protein>
    <recommendedName>
        <fullName evidence="2">Nitrogen regulatory protein areA GATA-like domain-containing protein</fullName>
    </recommendedName>
</protein>
<gene>
    <name evidence="3" type="ORF">EMPS_01430</name>
</gene>
<dbReference type="Pfam" id="PF08550">
    <property type="entry name" value="GATA_AreA"/>
    <property type="match status" value="1"/>
</dbReference>
<comment type="caution">
    <text evidence="3">The sequence shown here is derived from an EMBL/GenBank/DDBJ whole genome shotgun (WGS) entry which is preliminary data.</text>
</comment>
<evidence type="ECO:0000259" key="2">
    <source>
        <dbReference type="Pfam" id="PF08550"/>
    </source>
</evidence>